<dbReference type="RefSeq" id="WP_088093142.1">
    <property type="nucleotide sequence ID" value="NZ_JARMNH010000007.1"/>
</dbReference>
<gene>
    <name evidence="1" type="ORF">BK730_21085</name>
</gene>
<reference evidence="1 2" key="1">
    <citation type="submission" date="2016-10" db="EMBL/GenBank/DDBJ databases">
        <title>Comparative genomics of Bacillus thuringiensis reveals a path to pathogens against multiple invertebrate hosts.</title>
        <authorList>
            <person name="Zheng J."/>
            <person name="Gao Q."/>
            <person name="Liu H."/>
            <person name="Peng D."/>
            <person name="Ruan L."/>
            <person name="Sun M."/>
        </authorList>
    </citation>
    <scope>NUCLEOTIDE SEQUENCE [LARGE SCALE GENOMIC DNA]</scope>
    <source>
        <strain evidence="1">BGSC 4BK1</strain>
    </source>
</reference>
<sequence>MSHRKYSNYPELIGEIEKVTYDTHKVSLHYFNSLKSEGSNYTVEVVVKDNGKSKTYNKKFSFTEFGYREASTEFLNQNHEPNIEGYIECTKG</sequence>
<proteinExistence type="predicted"/>
<protein>
    <submittedName>
        <fullName evidence="1">Uncharacterized protein</fullName>
    </submittedName>
</protein>
<evidence type="ECO:0000313" key="2">
    <source>
        <dbReference type="Proteomes" id="UP000194945"/>
    </source>
</evidence>
<dbReference type="EMBL" id="NFDE01000058">
    <property type="protein sequence ID" value="OTX86379.1"/>
    <property type="molecule type" value="Genomic_DNA"/>
</dbReference>
<accession>A0A242Z2U1</accession>
<comment type="caution">
    <text evidence="1">The sequence shown here is derived from an EMBL/GenBank/DDBJ whole genome shotgun (WGS) entry which is preliminary data.</text>
</comment>
<dbReference type="Proteomes" id="UP000194945">
    <property type="component" value="Unassembled WGS sequence"/>
</dbReference>
<evidence type="ECO:0000313" key="1">
    <source>
        <dbReference type="EMBL" id="OTX86379.1"/>
    </source>
</evidence>
<name>A0A242Z2U1_9BACI</name>
<organism evidence="1 2">
    <name type="scientific">Bacillus wiedmannii</name>
    <dbReference type="NCBI Taxonomy" id="1890302"/>
    <lineage>
        <taxon>Bacteria</taxon>
        <taxon>Bacillati</taxon>
        <taxon>Bacillota</taxon>
        <taxon>Bacilli</taxon>
        <taxon>Bacillales</taxon>
        <taxon>Bacillaceae</taxon>
        <taxon>Bacillus</taxon>
        <taxon>Bacillus cereus group</taxon>
    </lineage>
</organism>
<dbReference type="AlphaFoldDB" id="A0A242Z2U1"/>